<dbReference type="PANTHER" id="PTHR43482:SF2">
    <property type="entry name" value="ZINC-BINDING DEHYDROGENASE FAMILY, PUTATIVE (AFU_ORTHOLOGUE AFUA_3G15030)-RELATED"/>
    <property type="match status" value="1"/>
</dbReference>
<gene>
    <name evidence="1" type="ORF">PRZ48_010502</name>
</gene>
<reference evidence="1 2" key="1">
    <citation type="journal article" date="2023" name="G3 (Bethesda)">
        <title>A chromosome-level genome assembly of Zasmidium syzygii isolated from banana leaves.</title>
        <authorList>
            <person name="van Westerhoven A.C."/>
            <person name="Mehrabi R."/>
            <person name="Talebi R."/>
            <person name="Steentjes M.B.F."/>
            <person name="Corcolon B."/>
            <person name="Chong P.A."/>
            <person name="Kema G.H.J."/>
            <person name="Seidl M.F."/>
        </authorList>
    </citation>
    <scope>NUCLEOTIDE SEQUENCE [LARGE SCALE GENOMIC DNA]</scope>
    <source>
        <strain evidence="1 2">P124</strain>
    </source>
</reference>
<dbReference type="SUPFAM" id="SSF51735">
    <property type="entry name" value="NAD(P)-binding Rossmann-fold domains"/>
    <property type="match status" value="1"/>
</dbReference>
<dbReference type="Gene3D" id="3.90.180.10">
    <property type="entry name" value="Medium-chain alcohol dehydrogenases, catalytic domain"/>
    <property type="match status" value="1"/>
</dbReference>
<organism evidence="1 2">
    <name type="scientific">Zasmidium cellare</name>
    <name type="common">Wine cellar mold</name>
    <name type="synonym">Racodium cellare</name>
    <dbReference type="NCBI Taxonomy" id="395010"/>
    <lineage>
        <taxon>Eukaryota</taxon>
        <taxon>Fungi</taxon>
        <taxon>Dikarya</taxon>
        <taxon>Ascomycota</taxon>
        <taxon>Pezizomycotina</taxon>
        <taxon>Dothideomycetes</taxon>
        <taxon>Dothideomycetidae</taxon>
        <taxon>Mycosphaerellales</taxon>
        <taxon>Mycosphaerellaceae</taxon>
        <taxon>Zasmidium</taxon>
    </lineage>
</organism>
<dbReference type="Gene3D" id="3.40.50.720">
    <property type="entry name" value="NAD(P)-binding Rossmann-like Domain"/>
    <property type="match status" value="1"/>
</dbReference>
<proteinExistence type="predicted"/>
<evidence type="ECO:0000313" key="2">
    <source>
        <dbReference type="Proteomes" id="UP001305779"/>
    </source>
</evidence>
<dbReference type="Proteomes" id="UP001305779">
    <property type="component" value="Unassembled WGS sequence"/>
</dbReference>
<dbReference type="InterPro" id="IPR052585">
    <property type="entry name" value="Lipid_raft_assoc_Zn_ADH"/>
</dbReference>
<name>A0ABR0E8V1_ZASCE</name>
<dbReference type="EMBL" id="JAXOVC010000008">
    <property type="protein sequence ID" value="KAK4497847.1"/>
    <property type="molecule type" value="Genomic_DNA"/>
</dbReference>
<dbReference type="InterPro" id="IPR036291">
    <property type="entry name" value="NAD(P)-bd_dom_sf"/>
</dbReference>
<evidence type="ECO:0000313" key="1">
    <source>
        <dbReference type="EMBL" id="KAK4497847.1"/>
    </source>
</evidence>
<dbReference type="PANTHER" id="PTHR43482">
    <property type="entry name" value="PROTEIN AST1-RELATED"/>
    <property type="match status" value="1"/>
</dbReference>
<keyword evidence="2" id="KW-1185">Reference proteome</keyword>
<sequence>MSVAVQRPPSSLAGAFYDDEDAAATKNVDWGTATPINSIHEVEIVDHDFGTAITKRGTKRKSLQAAGEEIPKHQSILQLREIRQRFAVVESHPVPEIRKPEELVILCPSTDYRDLRKAAYQQYAIASSFNVCKLPKHISTSQGASLGVAYVAAALALGVCLGLRLPTIGDLEGPDILELVRRTPLGRLPRDVVPECIAIEEKERPSAGDWIVIWGGSSTSALFLSQIARLAGLKVILVLDCAKHGNRVQDTSGCICIDSHDSERATRVIRGIAGDDLRYGIDTVGKETAASLAKALRQEKGGLSHLVGLAALPKERLDGVVYHNVPVKLFHEVPEIGRAIMAWLEQALNSQTLELPRVDEVTGGLGGINAALDQMRVGNVSGRRLVVPLS</sequence>
<comment type="caution">
    <text evidence="1">The sequence shown here is derived from an EMBL/GenBank/DDBJ whole genome shotgun (WGS) entry which is preliminary data.</text>
</comment>
<protein>
    <submittedName>
        <fullName evidence="1">Uncharacterized protein</fullName>
    </submittedName>
</protein>
<accession>A0ABR0E8V1</accession>